<evidence type="ECO:0000313" key="5">
    <source>
        <dbReference type="Proteomes" id="UP000284706"/>
    </source>
</evidence>
<keyword evidence="3" id="KW-0560">Oxidoreductase</keyword>
<dbReference type="AlphaFoldDB" id="A0A409VHQ3"/>
<evidence type="ECO:0000256" key="2">
    <source>
        <dbReference type="ARBA" id="ARBA00022643"/>
    </source>
</evidence>
<evidence type="ECO:0008006" key="6">
    <source>
        <dbReference type="Google" id="ProtNLM"/>
    </source>
</evidence>
<comment type="caution">
    <text evidence="4">The sequence shown here is derived from an EMBL/GenBank/DDBJ whole genome shotgun (WGS) entry which is preliminary data.</text>
</comment>
<dbReference type="PANTHER" id="PTHR32332">
    <property type="entry name" value="2-NITROPROPANE DIOXYGENASE"/>
    <property type="match status" value="1"/>
</dbReference>
<dbReference type="EMBL" id="NHYE01005646">
    <property type="protein sequence ID" value="PPQ65765.1"/>
    <property type="molecule type" value="Genomic_DNA"/>
</dbReference>
<keyword evidence="1" id="KW-0285">Flavoprotein</keyword>
<dbReference type="Gene3D" id="3.20.20.70">
    <property type="entry name" value="Aldolase class I"/>
    <property type="match status" value="1"/>
</dbReference>
<dbReference type="Pfam" id="PF03060">
    <property type="entry name" value="NMO"/>
    <property type="match status" value="2"/>
</dbReference>
<dbReference type="InterPro" id="IPR004136">
    <property type="entry name" value="NMO"/>
</dbReference>
<dbReference type="InterPro" id="IPR013785">
    <property type="entry name" value="Aldolase_TIM"/>
</dbReference>
<reference evidence="4 5" key="1">
    <citation type="journal article" date="2018" name="Evol. Lett.">
        <title>Horizontal gene cluster transfer increased hallucinogenic mushroom diversity.</title>
        <authorList>
            <person name="Reynolds H.T."/>
            <person name="Vijayakumar V."/>
            <person name="Gluck-Thaler E."/>
            <person name="Korotkin H.B."/>
            <person name="Matheny P.B."/>
            <person name="Slot J.C."/>
        </authorList>
    </citation>
    <scope>NUCLEOTIDE SEQUENCE [LARGE SCALE GENOMIC DNA]</scope>
    <source>
        <strain evidence="4 5">SRW20</strain>
    </source>
</reference>
<evidence type="ECO:0000313" key="4">
    <source>
        <dbReference type="EMBL" id="PPQ65765.1"/>
    </source>
</evidence>
<keyword evidence="2" id="KW-0288">FMN</keyword>
<proteinExistence type="predicted"/>
<keyword evidence="5" id="KW-1185">Reference proteome</keyword>
<accession>A0A409VHQ3</accession>
<organism evidence="4 5">
    <name type="scientific">Gymnopilus dilepis</name>
    <dbReference type="NCBI Taxonomy" id="231916"/>
    <lineage>
        <taxon>Eukaryota</taxon>
        <taxon>Fungi</taxon>
        <taxon>Dikarya</taxon>
        <taxon>Basidiomycota</taxon>
        <taxon>Agaricomycotina</taxon>
        <taxon>Agaricomycetes</taxon>
        <taxon>Agaricomycetidae</taxon>
        <taxon>Agaricales</taxon>
        <taxon>Agaricineae</taxon>
        <taxon>Hymenogastraceae</taxon>
        <taxon>Gymnopilus</taxon>
    </lineage>
</organism>
<dbReference type="Proteomes" id="UP000284706">
    <property type="component" value="Unassembled WGS sequence"/>
</dbReference>
<evidence type="ECO:0000256" key="3">
    <source>
        <dbReference type="ARBA" id="ARBA00023002"/>
    </source>
</evidence>
<evidence type="ECO:0000256" key="1">
    <source>
        <dbReference type="ARBA" id="ARBA00022630"/>
    </source>
</evidence>
<name>A0A409VHQ3_9AGAR</name>
<dbReference type="PANTHER" id="PTHR32332:SF31">
    <property type="entry name" value="2-NITROPROPANE DIOXYGENASE FAMILY, PUTATIVE (AFU_ORTHOLOGUE AFUA_2G09850)-RELATED"/>
    <property type="match status" value="1"/>
</dbReference>
<dbReference type="OrthoDB" id="2349068at2759"/>
<dbReference type="InParanoid" id="A0A409VHQ3"/>
<dbReference type="STRING" id="231916.A0A409VHQ3"/>
<sequence length="362" mass="38938">MSLQTSFTSLLGIKTPIVAAPMAGASGGALAAEVTNAGGFGFLSAGYDSVDALERELKVARDILQAGEQDTLRVGVGFLCWQLEKDPAKADNLLLTALEHKPQAVWFSFGENLGHWVDFVRKNDSRAGTRDFVKVFVQISTAQDLILAINTWKVDVIVIQGNESGGHGLSNSLPLLTLFPLLSRVAAERNGPPLLAAGGIATGAQVASLLTLGASGAVLGTRFLMSPESFYSDVQRRALAAADSSQSVRTMAFDHARNTLGWPEGVDGRGLRNGMASFYDSYHMRFLANPLCYLATVDDFERGEDLASLREKFVQGTRAADPSRMLIWAGSSVGLTSKIMPAKVRSEYLLHMNILNLECRIS</sequence>
<dbReference type="CDD" id="cd04730">
    <property type="entry name" value="NPD_like"/>
    <property type="match status" value="1"/>
</dbReference>
<dbReference type="GO" id="GO:0018580">
    <property type="term" value="F:nitronate monooxygenase activity"/>
    <property type="evidence" value="ECO:0007669"/>
    <property type="project" value="InterPro"/>
</dbReference>
<gene>
    <name evidence="4" type="ORF">CVT26_000366</name>
</gene>
<protein>
    <recommendedName>
        <fullName evidence="6">Nitronate monooxygenase domain-containing protein</fullName>
    </recommendedName>
</protein>
<dbReference type="SUPFAM" id="SSF51412">
    <property type="entry name" value="Inosine monophosphate dehydrogenase (IMPDH)"/>
    <property type="match status" value="1"/>
</dbReference>